<dbReference type="PANTHER" id="PTHR10656:SF69">
    <property type="entry name" value="MAB-21-LIKE HHH_H2TH-LIKE DOMAIN-CONTAINING PROTEIN"/>
    <property type="match status" value="1"/>
</dbReference>
<dbReference type="Proteomes" id="UP001217089">
    <property type="component" value="Unassembled WGS sequence"/>
</dbReference>
<keyword evidence="1" id="KW-0472">Membrane</keyword>
<dbReference type="Pfam" id="PF03281">
    <property type="entry name" value="Mab-21"/>
    <property type="match status" value="1"/>
</dbReference>
<protein>
    <recommendedName>
        <fullName evidence="2">Mab-21-like nucleotidyltransferase domain-containing protein</fullName>
    </recommendedName>
</protein>
<keyword evidence="1" id="KW-0812">Transmembrane</keyword>
<accession>A0ABQ9FXY7</accession>
<gene>
    <name evidence="3" type="ORF">KUTeg_000589</name>
</gene>
<proteinExistence type="predicted"/>
<evidence type="ECO:0000313" key="4">
    <source>
        <dbReference type="Proteomes" id="UP001217089"/>
    </source>
</evidence>
<dbReference type="EMBL" id="JARBDR010000018">
    <property type="protein sequence ID" value="KAJ8322118.1"/>
    <property type="molecule type" value="Genomic_DNA"/>
</dbReference>
<keyword evidence="4" id="KW-1185">Reference proteome</keyword>
<evidence type="ECO:0000313" key="3">
    <source>
        <dbReference type="EMBL" id="KAJ8322118.1"/>
    </source>
</evidence>
<dbReference type="InterPro" id="IPR043519">
    <property type="entry name" value="NT_sf"/>
</dbReference>
<evidence type="ECO:0000259" key="2">
    <source>
        <dbReference type="Pfam" id="PF03281"/>
    </source>
</evidence>
<keyword evidence="1" id="KW-1133">Transmembrane helix</keyword>
<evidence type="ECO:0000256" key="1">
    <source>
        <dbReference type="SAM" id="Phobius"/>
    </source>
</evidence>
<reference evidence="3 4" key="1">
    <citation type="submission" date="2022-12" db="EMBL/GenBank/DDBJ databases">
        <title>Chromosome-level genome of Tegillarca granosa.</title>
        <authorList>
            <person name="Kim J."/>
        </authorList>
    </citation>
    <scope>NUCLEOTIDE SEQUENCE [LARGE SCALE GENOMIC DNA]</scope>
    <source>
        <strain evidence="3">Teg-2019</strain>
        <tissue evidence="3">Adductor muscle</tissue>
    </source>
</reference>
<feature type="domain" description="Mab-21-like nucleotidyltransferase" evidence="2">
    <location>
        <begin position="150"/>
        <end position="220"/>
    </location>
</feature>
<feature type="transmembrane region" description="Helical" evidence="1">
    <location>
        <begin position="460"/>
        <end position="478"/>
    </location>
</feature>
<dbReference type="InterPro" id="IPR046903">
    <property type="entry name" value="Mab-21-like_nuc_Trfase"/>
</dbReference>
<organism evidence="3 4">
    <name type="scientific">Tegillarca granosa</name>
    <name type="common">Malaysian cockle</name>
    <name type="synonym">Anadara granosa</name>
    <dbReference type="NCBI Taxonomy" id="220873"/>
    <lineage>
        <taxon>Eukaryota</taxon>
        <taxon>Metazoa</taxon>
        <taxon>Spiralia</taxon>
        <taxon>Lophotrochozoa</taxon>
        <taxon>Mollusca</taxon>
        <taxon>Bivalvia</taxon>
        <taxon>Autobranchia</taxon>
        <taxon>Pteriomorphia</taxon>
        <taxon>Arcoida</taxon>
        <taxon>Arcoidea</taxon>
        <taxon>Arcidae</taxon>
        <taxon>Tegillarca</taxon>
    </lineage>
</organism>
<sequence>MENVSIMIWNNLSRFVGIEEQIFIRRRRTELINFIMSRLFGSHIGIPIRVVNSGSVAEGMKLPGSDIDFMLVLDYISVSDSYTHHPSVMIMDTTNIKPGFVRLRCHDNIILSSLLFRDTLNNSLQPVFPSSVGHGPCSTFEFELYKIDGDVLHCFSCKTWPVVAYEWIVRNRNNNWPPCDLISDIERDGCLVVPIGNPNSQDSHMQWRISFSIAEKKLFDSINHTQFLCYGLLKLYLRHVINSNTEIKDLLCSYFLKTCLFYCIEEECIICDLEFNIVQANTFGEWNSLCMELLVLSDMVQKSTSNIDKAILTVIHFRTVNSLVQQLFQQVCTNDSNKNIYKHMKEIESLIVNECMSIDKCTGMLLLATLFYLKKKYKEVVTIVQKVVKKLKCSGIYIGSIYTRVSNKQVYINKVVGKGLTLSKKFNSGIFAFAYLCRVDSMFYPSEIERELFQHSFENMAFINPFVYSYVLMFLSYFHMNSRQNMSDTLNKLLPTVNEGMPDDDIETPVAISLVEKCIHLSESLNDNRSKC</sequence>
<dbReference type="PANTHER" id="PTHR10656">
    <property type="entry name" value="CELL FATE DETERMINING PROTEIN MAB21-RELATED"/>
    <property type="match status" value="1"/>
</dbReference>
<dbReference type="Gene3D" id="1.10.1410.40">
    <property type="match status" value="1"/>
</dbReference>
<name>A0ABQ9FXY7_TEGGR</name>
<dbReference type="SUPFAM" id="SSF81301">
    <property type="entry name" value="Nucleotidyltransferase"/>
    <property type="match status" value="1"/>
</dbReference>
<comment type="caution">
    <text evidence="3">The sequence shown here is derived from an EMBL/GenBank/DDBJ whole genome shotgun (WGS) entry which is preliminary data.</text>
</comment>